<proteinExistence type="predicted"/>
<feature type="compositionally biased region" description="Polar residues" evidence="1">
    <location>
        <begin position="62"/>
        <end position="72"/>
    </location>
</feature>
<dbReference type="OrthoDB" id="5089392at2759"/>
<feature type="compositionally biased region" description="Polar residues" evidence="1">
    <location>
        <begin position="1"/>
        <end position="14"/>
    </location>
</feature>
<reference evidence="2 3" key="1">
    <citation type="submission" date="2019-04" db="EMBL/GenBank/DDBJ databases">
        <title>Friends and foes A comparative genomics study of 23 Aspergillus species from section Flavi.</title>
        <authorList>
            <consortium name="DOE Joint Genome Institute"/>
            <person name="Kjaerbolling I."/>
            <person name="Vesth T."/>
            <person name="Frisvad J.C."/>
            <person name="Nybo J.L."/>
            <person name="Theobald S."/>
            <person name="Kildgaard S."/>
            <person name="Isbrandt T."/>
            <person name="Kuo A."/>
            <person name="Sato A."/>
            <person name="Lyhne E.K."/>
            <person name="Kogle M.E."/>
            <person name="Wiebenga A."/>
            <person name="Kun R.S."/>
            <person name="Lubbers R.J."/>
            <person name="Makela M.R."/>
            <person name="Barry K."/>
            <person name="Chovatia M."/>
            <person name="Clum A."/>
            <person name="Daum C."/>
            <person name="Haridas S."/>
            <person name="He G."/>
            <person name="LaButti K."/>
            <person name="Lipzen A."/>
            <person name="Mondo S."/>
            <person name="Riley R."/>
            <person name="Salamov A."/>
            <person name="Simmons B.A."/>
            <person name="Magnuson J.K."/>
            <person name="Henrissat B."/>
            <person name="Mortensen U.H."/>
            <person name="Larsen T.O."/>
            <person name="Devries R.P."/>
            <person name="Grigoriev I.V."/>
            <person name="Machida M."/>
            <person name="Baker S.E."/>
            <person name="Andersen M.R."/>
        </authorList>
    </citation>
    <scope>NUCLEOTIDE SEQUENCE [LARGE SCALE GENOMIC DNA]</scope>
    <source>
        <strain evidence="2 3">IBT 18842</strain>
    </source>
</reference>
<protein>
    <submittedName>
        <fullName evidence="2">Uncharacterized protein</fullName>
    </submittedName>
</protein>
<evidence type="ECO:0000313" key="2">
    <source>
        <dbReference type="EMBL" id="KAE8153748.1"/>
    </source>
</evidence>
<gene>
    <name evidence="2" type="ORF">BDV25DRAFT_148721</name>
</gene>
<dbReference type="EMBL" id="ML742035">
    <property type="protein sequence ID" value="KAE8153748.1"/>
    <property type="molecule type" value="Genomic_DNA"/>
</dbReference>
<feature type="compositionally biased region" description="Basic residues" evidence="1">
    <location>
        <begin position="74"/>
        <end position="85"/>
    </location>
</feature>
<feature type="compositionally biased region" description="Low complexity" evidence="1">
    <location>
        <begin position="19"/>
        <end position="35"/>
    </location>
</feature>
<evidence type="ECO:0000313" key="3">
    <source>
        <dbReference type="Proteomes" id="UP000325780"/>
    </source>
</evidence>
<keyword evidence="3" id="KW-1185">Reference proteome</keyword>
<evidence type="ECO:0000256" key="1">
    <source>
        <dbReference type="SAM" id="MobiDB-lite"/>
    </source>
</evidence>
<dbReference type="AlphaFoldDB" id="A0A5N6U593"/>
<name>A0A5N6U593_ASPAV</name>
<organism evidence="2 3">
    <name type="scientific">Aspergillus avenaceus</name>
    <dbReference type="NCBI Taxonomy" id="36643"/>
    <lineage>
        <taxon>Eukaryota</taxon>
        <taxon>Fungi</taxon>
        <taxon>Dikarya</taxon>
        <taxon>Ascomycota</taxon>
        <taxon>Pezizomycotina</taxon>
        <taxon>Eurotiomycetes</taxon>
        <taxon>Eurotiomycetidae</taxon>
        <taxon>Eurotiales</taxon>
        <taxon>Aspergillaceae</taxon>
        <taxon>Aspergillus</taxon>
        <taxon>Aspergillus subgen. Circumdati</taxon>
    </lineage>
</organism>
<sequence length="131" mass="14891">MSDLRTSSLDSQRISMDRSLTQSTIFTTSTSTSTTAPQKLSLPERLFRSRSASRTRSRSNSPDNAKSETMSRPVSKRRPGSNHSRKTSDDYRRYNNTVNHYGRHSNDWLFGGFSLRDTVRDGVDRLRGRSG</sequence>
<accession>A0A5N6U593</accession>
<dbReference type="Proteomes" id="UP000325780">
    <property type="component" value="Unassembled WGS sequence"/>
</dbReference>
<feature type="region of interest" description="Disordered" evidence="1">
    <location>
        <begin position="1"/>
        <end position="96"/>
    </location>
</feature>